<dbReference type="InterPro" id="IPR008979">
    <property type="entry name" value="Galactose-bd-like_sf"/>
</dbReference>
<organism evidence="2 3">
    <name type="scientific">Adhaeribacter swui</name>
    <dbReference type="NCBI Taxonomy" id="2086471"/>
    <lineage>
        <taxon>Bacteria</taxon>
        <taxon>Pseudomonadati</taxon>
        <taxon>Bacteroidota</taxon>
        <taxon>Cytophagia</taxon>
        <taxon>Cytophagales</taxon>
        <taxon>Hymenobacteraceae</taxon>
        <taxon>Adhaeribacter</taxon>
    </lineage>
</organism>
<evidence type="ECO:0000259" key="1">
    <source>
        <dbReference type="Pfam" id="PF17389"/>
    </source>
</evidence>
<proteinExistence type="predicted"/>
<sequence>MRKLQQTQNFKKKESSQAALWQSEQYAIYPDRVVQQEFTAQAVSITKITSNYHSPTNEFLNPRLIFKFCLNGQDNEMPFGVDHQFTCLPQNGTCETPLITFGEPLKNTAELPVNSFLTPNTKLKIRLDLRPVLAAFESPGFYTCFNGHRIYKADFKSVFVAGNVAPLTWDFDKLVHTPELELKEINNSGIYEVTLLLNPDQEEQALTKTWQLSRDVSSYPQYTSDYPLLNALYNLHLQEMLNAIEADNTFRTGQEWAGVWTRDISYSIILSMAMLQPQVAQNSLLQKVTSSKRIVQDTGTGGAYPISSDRVVWVIAAWEIYKANQDRAWLQEVYLISKNSLEDDLKNTFNPESGLFRGESSFLDWREQSYPAWMQPADIYESECLGTNAVFYRALVILAQMADLLHEQPAARKYQQIAENLKNSINQHLWLPEKGYYAQYRYGRHFKIISPRAEALGEALCVLFNVANLAQQQTLVANTPVTAFGISCIYPQTPHISPYHNNGIWPFVQAYWLLACAKAGNEQALAESMAAFIRPAALFLTNKENFVASNGDFAGTQINSDNMLWSLAGSLSMVYQVIFGITFKSNELLFKPIIPEIFKGKHQLTNFKYLNATLDIDVEGFGNKIKTITLDGKPLTNATIPANLTGKHLIKIELANNQFAEKEINKVPFDFSPATPVVAYHAGILSWQKVEGAVLYAVLQNGQIFKKTTDWQVPVPVKAYAEYQVIAHDAQGHESFASEPFIVAPEEVTQIYQLEQKTFLPELDCSGFSGSGFAEISTQENKNLKIAVTAPETGVYALDFRYANGEGPINTSNKCAFRTLKKDELQVGTLVFPQRGFHHWSDWGYSNAVKVKLDKGTHQLALTLDEVNRNMHGEVNRAILDYLRVIKMSD</sequence>
<dbReference type="EMBL" id="CP055156">
    <property type="protein sequence ID" value="QNF32001.1"/>
    <property type="molecule type" value="Genomic_DNA"/>
</dbReference>
<keyword evidence="3" id="KW-1185">Reference proteome</keyword>
<dbReference type="Proteomes" id="UP000515237">
    <property type="component" value="Chromosome"/>
</dbReference>
<dbReference type="Gene3D" id="2.60.420.10">
    <property type="entry name" value="Maltose phosphorylase, domain 3"/>
    <property type="match status" value="1"/>
</dbReference>
<protein>
    <submittedName>
        <fullName evidence="2">Glycogen debranching protein</fullName>
    </submittedName>
</protein>
<dbReference type="InterPro" id="IPR008928">
    <property type="entry name" value="6-hairpin_glycosidase_sf"/>
</dbReference>
<dbReference type="SUPFAM" id="SSF48208">
    <property type="entry name" value="Six-hairpin glycosidases"/>
    <property type="match status" value="1"/>
</dbReference>
<dbReference type="InterPro" id="IPR035396">
    <property type="entry name" value="Bac_rhamnosid6H"/>
</dbReference>
<accession>A0A7G7G4B7</accession>
<dbReference type="Gene3D" id="1.50.10.10">
    <property type="match status" value="1"/>
</dbReference>
<dbReference type="GO" id="GO:0005975">
    <property type="term" value="P:carbohydrate metabolic process"/>
    <property type="evidence" value="ECO:0007669"/>
    <property type="project" value="InterPro"/>
</dbReference>
<dbReference type="Pfam" id="PF17389">
    <property type="entry name" value="Bac_rhamnosid6H"/>
    <property type="match status" value="1"/>
</dbReference>
<reference evidence="2 3" key="1">
    <citation type="journal article" date="2018" name="Int. J. Syst. Evol. Microbiol.">
        <title>Adhaeribacter swui sp. nov., isolated from wet mud.</title>
        <authorList>
            <person name="Kim D.U."/>
            <person name="Kim K.W."/>
            <person name="Kang M.S."/>
            <person name="Kim J.Y."/>
            <person name="Jang J.H."/>
            <person name="Kim M.K."/>
        </authorList>
    </citation>
    <scope>NUCLEOTIDE SEQUENCE [LARGE SCALE GENOMIC DNA]</scope>
    <source>
        <strain evidence="2 3">KCTC 52873</strain>
    </source>
</reference>
<evidence type="ECO:0000313" key="2">
    <source>
        <dbReference type="EMBL" id="QNF32001.1"/>
    </source>
</evidence>
<evidence type="ECO:0000313" key="3">
    <source>
        <dbReference type="Proteomes" id="UP000515237"/>
    </source>
</evidence>
<dbReference type="AlphaFoldDB" id="A0A7G7G4B7"/>
<name>A0A7G7G4B7_9BACT</name>
<feature type="domain" description="Alpha-L-rhamnosidase six-hairpin glycosidase" evidence="1">
    <location>
        <begin position="312"/>
        <end position="439"/>
    </location>
</feature>
<dbReference type="KEGG" id="aswu:HUW51_04385"/>
<dbReference type="InterPro" id="IPR012341">
    <property type="entry name" value="6hp_glycosidase-like_sf"/>
</dbReference>
<gene>
    <name evidence="2" type="ORF">HUW51_04385</name>
</gene>
<dbReference type="SUPFAM" id="SSF49785">
    <property type="entry name" value="Galactose-binding domain-like"/>
    <property type="match status" value="1"/>
</dbReference>
<dbReference type="RefSeq" id="WP_185272784.1">
    <property type="nucleotide sequence ID" value="NZ_CP055156.1"/>
</dbReference>
<dbReference type="Gene3D" id="2.60.120.260">
    <property type="entry name" value="Galactose-binding domain-like"/>
    <property type="match status" value="1"/>
</dbReference>